<protein>
    <recommendedName>
        <fullName evidence="2">protein-tyrosine-phosphatase</fullName>
        <ecNumber evidence="2">3.1.3.48</ecNumber>
    </recommendedName>
</protein>
<dbReference type="Gene3D" id="3.40.50.2300">
    <property type="match status" value="1"/>
</dbReference>
<dbReference type="EC" id="3.1.3.48" evidence="2"/>
<dbReference type="CDD" id="cd16343">
    <property type="entry name" value="LMWPTP"/>
    <property type="match status" value="1"/>
</dbReference>
<dbReference type="GO" id="GO:0004725">
    <property type="term" value="F:protein tyrosine phosphatase activity"/>
    <property type="evidence" value="ECO:0007669"/>
    <property type="project" value="UniProtKB-EC"/>
</dbReference>
<dbReference type="InterPro" id="IPR017867">
    <property type="entry name" value="Tyr_phospatase_low_mol_wt"/>
</dbReference>
<reference evidence="7" key="1">
    <citation type="submission" date="2023-07" db="EMBL/GenBank/DDBJ databases">
        <title>Paracoccus sp. MBLB3053 whole genome sequence.</title>
        <authorList>
            <person name="Hwang C.Y."/>
            <person name="Cho E.-S."/>
            <person name="Seo M.-J."/>
        </authorList>
    </citation>
    <scope>NUCLEOTIDE SEQUENCE [LARGE SCALE GENOMIC DNA]</scope>
    <source>
        <strain evidence="7">MBLB3053</strain>
    </source>
</reference>
<dbReference type="SMART" id="SM00226">
    <property type="entry name" value="LMWPc"/>
    <property type="match status" value="1"/>
</dbReference>
<evidence type="ECO:0000256" key="2">
    <source>
        <dbReference type="ARBA" id="ARBA00013064"/>
    </source>
</evidence>
<evidence type="ECO:0000313" key="6">
    <source>
        <dbReference type="EMBL" id="MDS9466522.1"/>
    </source>
</evidence>
<keyword evidence="4" id="KW-0904">Protein phosphatase</keyword>
<dbReference type="PRINTS" id="PR00719">
    <property type="entry name" value="LMWPTPASE"/>
</dbReference>
<dbReference type="EMBL" id="JAVQLW010000001">
    <property type="protein sequence ID" value="MDS9466522.1"/>
    <property type="molecule type" value="Genomic_DNA"/>
</dbReference>
<dbReference type="InterPro" id="IPR036196">
    <property type="entry name" value="Ptyr_pPase_sf"/>
</dbReference>
<evidence type="ECO:0000256" key="4">
    <source>
        <dbReference type="ARBA" id="ARBA00022912"/>
    </source>
</evidence>
<dbReference type="SUPFAM" id="SSF52788">
    <property type="entry name" value="Phosphotyrosine protein phosphatases I"/>
    <property type="match status" value="1"/>
</dbReference>
<comment type="similarity">
    <text evidence="1">Belongs to the low molecular weight phosphotyrosine protein phosphatase family.</text>
</comment>
<organism evidence="6 7">
    <name type="scientific">Paracoccus aurantius</name>
    <dbReference type="NCBI Taxonomy" id="3073814"/>
    <lineage>
        <taxon>Bacteria</taxon>
        <taxon>Pseudomonadati</taxon>
        <taxon>Pseudomonadota</taxon>
        <taxon>Alphaproteobacteria</taxon>
        <taxon>Rhodobacterales</taxon>
        <taxon>Paracoccaceae</taxon>
        <taxon>Paracoccus</taxon>
    </lineage>
</organism>
<sequence length="156" mass="16633">MRTPSVLFVCLGNICRSPLAEAATRATASETGFAIRVDSAGTGDWHVGHPPDRRALAVAQQHGIDISHMRARQVGPADFREFDHIIAMDSENLASLRQIAPFDGRAHLSLLLDHVPGRAGESVADPYFGGAAGFAATWRDVTAGAQGVLHLLRAQT</sequence>
<evidence type="ECO:0000256" key="3">
    <source>
        <dbReference type="ARBA" id="ARBA00022801"/>
    </source>
</evidence>
<dbReference type="InterPro" id="IPR023485">
    <property type="entry name" value="Ptyr_pPase"/>
</dbReference>
<evidence type="ECO:0000313" key="7">
    <source>
        <dbReference type="Proteomes" id="UP001269144"/>
    </source>
</evidence>
<proteinExistence type="inferred from homology"/>
<dbReference type="Pfam" id="PF01451">
    <property type="entry name" value="LMWPc"/>
    <property type="match status" value="1"/>
</dbReference>
<gene>
    <name evidence="6" type="ORF">RGQ15_02885</name>
</gene>
<evidence type="ECO:0000259" key="5">
    <source>
        <dbReference type="SMART" id="SM00226"/>
    </source>
</evidence>
<feature type="domain" description="Phosphotyrosine protein phosphatase I" evidence="5">
    <location>
        <begin position="4"/>
        <end position="151"/>
    </location>
</feature>
<dbReference type="Proteomes" id="UP001269144">
    <property type="component" value="Unassembled WGS sequence"/>
</dbReference>
<comment type="caution">
    <text evidence="6">The sequence shown here is derived from an EMBL/GenBank/DDBJ whole genome shotgun (WGS) entry which is preliminary data.</text>
</comment>
<keyword evidence="3 6" id="KW-0378">Hydrolase</keyword>
<evidence type="ECO:0000256" key="1">
    <source>
        <dbReference type="ARBA" id="ARBA00011063"/>
    </source>
</evidence>
<dbReference type="PANTHER" id="PTHR11717">
    <property type="entry name" value="LOW MOLECULAR WEIGHT PROTEIN TYROSINE PHOSPHATASE"/>
    <property type="match status" value="1"/>
</dbReference>
<dbReference type="RefSeq" id="WP_311158714.1">
    <property type="nucleotide sequence ID" value="NZ_JAVQLW010000001.1"/>
</dbReference>
<dbReference type="InterPro" id="IPR050438">
    <property type="entry name" value="LMW_PTPase"/>
</dbReference>
<name>A0ABU2HNB4_9RHOB</name>
<keyword evidence="7" id="KW-1185">Reference proteome</keyword>
<accession>A0ABU2HNB4</accession>
<dbReference type="PANTHER" id="PTHR11717:SF7">
    <property type="entry name" value="LOW MOLECULAR WEIGHT PHOSPHOTYROSINE PROTEIN PHOSPHATASE"/>
    <property type="match status" value="1"/>
</dbReference>